<feature type="region of interest" description="Disordered" evidence="8">
    <location>
        <begin position="205"/>
        <end position="256"/>
    </location>
</feature>
<dbReference type="Pfam" id="PF00856">
    <property type="entry name" value="SET"/>
    <property type="match status" value="1"/>
</dbReference>
<dbReference type="Gene3D" id="2.170.270.10">
    <property type="entry name" value="SET domain"/>
    <property type="match status" value="1"/>
</dbReference>
<comment type="subcellular location">
    <subcellularLocation>
        <location evidence="2">Chromosome</location>
    </subcellularLocation>
    <subcellularLocation>
        <location evidence="1">Nucleus</location>
    </subcellularLocation>
</comment>
<dbReference type="InterPro" id="IPR001214">
    <property type="entry name" value="SET_dom"/>
</dbReference>
<feature type="domain" description="SET" evidence="9">
    <location>
        <begin position="558"/>
        <end position="674"/>
    </location>
</feature>
<evidence type="ECO:0008006" key="14">
    <source>
        <dbReference type="Google" id="ProtNLM"/>
    </source>
</evidence>
<evidence type="ECO:0000313" key="12">
    <source>
        <dbReference type="EMBL" id="KAK3372421.1"/>
    </source>
</evidence>
<protein>
    <recommendedName>
        <fullName evidence="14">Histone-lysine N-methyltransferase</fullName>
    </recommendedName>
</protein>
<evidence type="ECO:0000256" key="5">
    <source>
        <dbReference type="ARBA" id="ARBA00022679"/>
    </source>
</evidence>
<reference evidence="12" key="2">
    <citation type="submission" date="2023-06" db="EMBL/GenBank/DDBJ databases">
        <authorList>
            <consortium name="Lawrence Berkeley National Laboratory"/>
            <person name="Haridas S."/>
            <person name="Hensen N."/>
            <person name="Bonometti L."/>
            <person name="Westerberg I."/>
            <person name="Brannstrom I.O."/>
            <person name="Guillou S."/>
            <person name="Cros-Aarteil S."/>
            <person name="Calhoun S."/>
            <person name="Kuo A."/>
            <person name="Mondo S."/>
            <person name="Pangilinan J."/>
            <person name="Riley R."/>
            <person name="LaButti K."/>
            <person name="Andreopoulos B."/>
            <person name="Lipzen A."/>
            <person name="Chen C."/>
            <person name="Yanf M."/>
            <person name="Daum C."/>
            <person name="Ng V."/>
            <person name="Clum A."/>
            <person name="Steindorff A."/>
            <person name="Ohm R."/>
            <person name="Martin F."/>
            <person name="Silar P."/>
            <person name="Natvig D."/>
            <person name="Lalanne C."/>
            <person name="Gautier V."/>
            <person name="Ament-velasquez S.L."/>
            <person name="Kruys A."/>
            <person name="Hutchinson M.I."/>
            <person name="Powell A.J."/>
            <person name="Barry K."/>
            <person name="Miller A.N."/>
            <person name="Grigoriev I.V."/>
            <person name="Debuchy R."/>
            <person name="Gladieux P."/>
            <person name="Thoren M.H."/>
            <person name="Johannesson H."/>
        </authorList>
    </citation>
    <scope>NUCLEOTIDE SEQUENCE</scope>
    <source>
        <strain evidence="12">CBS 232.78</strain>
    </source>
</reference>
<dbReference type="Proteomes" id="UP001285441">
    <property type="component" value="Unassembled WGS sequence"/>
</dbReference>
<dbReference type="GO" id="GO:0005694">
    <property type="term" value="C:chromosome"/>
    <property type="evidence" value="ECO:0007669"/>
    <property type="project" value="UniProtKB-SubCell"/>
</dbReference>
<dbReference type="PROSITE" id="PS50868">
    <property type="entry name" value="POST_SET"/>
    <property type="match status" value="1"/>
</dbReference>
<feature type="domain" description="AWS" evidence="11">
    <location>
        <begin position="500"/>
        <end position="547"/>
    </location>
</feature>
<dbReference type="SMART" id="SM00317">
    <property type="entry name" value="SET"/>
    <property type="match status" value="1"/>
</dbReference>
<keyword evidence="3" id="KW-0158">Chromosome</keyword>
<dbReference type="Pfam" id="PF17907">
    <property type="entry name" value="AWS"/>
    <property type="match status" value="1"/>
</dbReference>
<feature type="compositionally biased region" description="Low complexity" evidence="8">
    <location>
        <begin position="29"/>
        <end position="62"/>
    </location>
</feature>
<sequence length="923" mass="99905">MATESTMTELGSLSANTSFSATTPTLTNSSCTPDADADADASSNAASLSLSSTPPTTASPDSMSLSLDPVDIRLPKQECLIAPLLDAAIPLLKSAQLAIEEQQRDTILDSLDSRDDQEELFSGQQTPMGSAIVVELLPPAPTPTPTPSPSPTSAPPPTSTGRARRAPASMPVYNIAKLSGTDAHGKRRAKGDIVGVQKRRRTLHHSAFDIAPKSNNNTSSTDALPMDDQSMEDGIVAASPYDGPPPSPNAKTARPVKKYKTKAAAAAAAAMVPRATRLSGAPAESLATKLSALGKRARDQFEKGIKKMPRELRRLKDTDEFAHIDTRPIRHTVWSKGKYVDPDELEEAADAPPRKKAKREESVAAKSDHDHEEEKSIEAEPVAPASKRPHVKIWAEKGLYAGQEMPLDMIKAMKLTAPERKKLASHPELIPSDQPNRVLPMPWFGGLRALINGRGFKLPFDICNPLLPGQPKPPAYRTMTKNRFVGDAAAYWKKTPHVGDFASKCVCKPEDGCAEDCQNRIMLYECDEANCNVGKAYCQNRAFQNLSARTKQGGRYRVGVEVLKTSDRGYGVRSNRFFEPNEIIMEYTGEIITDEECERRMNEEYKDNECYYLMSFDQNMIIDATTGSIARFVNHSCSPNCRMIKWIVSGQPRMALFAGDRPIQTGDELTYDYNFDPFSAKNVQKCLCGSPNCRGVLGPKPKEAKPPKAPKEVKSVRGSVKAGKRKLKELLAGGDGSDGKATKKLKVVKKTKASFSAKGLKAAKGAATAIKRSASSISVSATTAIGAAKKTKRAYVRRSTTNVLTKTKTYSKKGSPKVSVSSRSSSLTTIVAAGSATDKSAKAKPAVTKRTPKKSAKNSTSKETPASSAVKASVSSSARKRTPSWKALHADDGDDDYSPVPWKKSRKGLELPRASKIRLVQDE</sequence>
<reference evidence="12" key="1">
    <citation type="journal article" date="2023" name="Mol. Phylogenet. Evol.">
        <title>Genome-scale phylogeny and comparative genomics of the fungal order Sordariales.</title>
        <authorList>
            <person name="Hensen N."/>
            <person name="Bonometti L."/>
            <person name="Westerberg I."/>
            <person name="Brannstrom I.O."/>
            <person name="Guillou S."/>
            <person name="Cros-Aarteil S."/>
            <person name="Calhoun S."/>
            <person name="Haridas S."/>
            <person name="Kuo A."/>
            <person name="Mondo S."/>
            <person name="Pangilinan J."/>
            <person name="Riley R."/>
            <person name="LaButti K."/>
            <person name="Andreopoulos B."/>
            <person name="Lipzen A."/>
            <person name="Chen C."/>
            <person name="Yan M."/>
            <person name="Daum C."/>
            <person name="Ng V."/>
            <person name="Clum A."/>
            <person name="Steindorff A."/>
            <person name="Ohm R.A."/>
            <person name="Martin F."/>
            <person name="Silar P."/>
            <person name="Natvig D.O."/>
            <person name="Lalanne C."/>
            <person name="Gautier V."/>
            <person name="Ament-Velasquez S.L."/>
            <person name="Kruys A."/>
            <person name="Hutchinson M.I."/>
            <person name="Powell A.J."/>
            <person name="Barry K."/>
            <person name="Miller A.N."/>
            <person name="Grigoriev I.V."/>
            <person name="Debuchy R."/>
            <person name="Gladieux P."/>
            <person name="Hiltunen Thoren M."/>
            <person name="Johannesson H."/>
        </authorList>
    </citation>
    <scope>NUCLEOTIDE SEQUENCE</scope>
    <source>
        <strain evidence="12">CBS 232.78</strain>
    </source>
</reference>
<accession>A0AAE0KAP2</accession>
<feature type="region of interest" description="Disordered" evidence="8">
    <location>
        <begin position="808"/>
        <end position="908"/>
    </location>
</feature>
<comment type="caution">
    <text evidence="12">The sequence shown here is derived from an EMBL/GenBank/DDBJ whole genome shotgun (WGS) entry which is preliminary data.</text>
</comment>
<dbReference type="EMBL" id="JAULSW010000008">
    <property type="protein sequence ID" value="KAK3372421.1"/>
    <property type="molecule type" value="Genomic_DNA"/>
</dbReference>
<dbReference type="GO" id="GO:0005634">
    <property type="term" value="C:nucleus"/>
    <property type="evidence" value="ECO:0007669"/>
    <property type="project" value="UniProtKB-SubCell"/>
</dbReference>
<evidence type="ECO:0000259" key="9">
    <source>
        <dbReference type="PROSITE" id="PS50280"/>
    </source>
</evidence>
<dbReference type="AlphaFoldDB" id="A0AAE0KAP2"/>
<evidence type="ECO:0000256" key="4">
    <source>
        <dbReference type="ARBA" id="ARBA00022603"/>
    </source>
</evidence>
<keyword evidence="7" id="KW-0539">Nucleus</keyword>
<dbReference type="InterPro" id="IPR046341">
    <property type="entry name" value="SET_dom_sf"/>
</dbReference>
<name>A0AAE0KAP2_9PEZI</name>
<dbReference type="SMART" id="SM00508">
    <property type="entry name" value="PostSET"/>
    <property type="match status" value="1"/>
</dbReference>
<feature type="compositionally biased region" description="Low complexity" evidence="8">
    <location>
        <begin position="866"/>
        <end position="877"/>
    </location>
</feature>
<dbReference type="PANTHER" id="PTHR22884">
    <property type="entry name" value="SET DOMAIN PROTEINS"/>
    <property type="match status" value="1"/>
</dbReference>
<keyword evidence="4" id="KW-0489">Methyltransferase</keyword>
<feature type="compositionally biased region" description="Low complexity" evidence="8">
    <location>
        <begin position="816"/>
        <end position="826"/>
    </location>
</feature>
<dbReference type="PROSITE" id="PS50280">
    <property type="entry name" value="SET"/>
    <property type="match status" value="1"/>
</dbReference>
<feature type="compositionally biased region" description="Polar residues" evidence="8">
    <location>
        <begin position="213"/>
        <end position="222"/>
    </location>
</feature>
<feature type="region of interest" description="Disordered" evidence="8">
    <location>
        <begin position="1"/>
        <end position="64"/>
    </location>
</feature>
<evidence type="ECO:0000256" key="7">
    <source>
        <dbReference type="ARBA" id="ARBA00023242"/>
    </source>
</evidence>
<organism evidence="12 13">
    <name type="scientific">Podospora didyma</name>
    <dbReference type="NCBI Taxonomy" id="330526"/>
    <lineage>
        <taxon>Eukaryota</taxon>
        <taxon>Fungi</taxon>
        <taxon>Dikarya</taxon>
        <taxon>Ascomycota</taxon>
        <taxon>Pezizomycotina</taxon>
        <taxon>Sordariomycetes</taxon>
        <taxon>Sordariomycetidae</taxon>
        <taxon>Sordariales</taxon>
        <taxon>Podosporaceae</taxon>
        <taxon>Podospora</taxon>
    </lineage>
</organism>
<dbReference type="GO" id="GO:0032259">
    <property type="term" value="P:methylation"/>
    <property type="evidence" value="ECO:0007669"/>
    <property type="project" value="UniProtKB-KW"/>
</dbReference>
<feature type="compositionally biased region" description="Polar residues" evidence="8">
    <location>
        <begin position="1"/>
        <end position="28"/>
    </location>
</feature>
<feature type="compositionally biased region" description="Pro residues" evidence="8">
    <location>
        <begin position="138"/>
        <end position="158"/>
    </location>
</feature>
<gene>
    <name evidence="12" type="ORF">B0H63DRAFT_295013</name>
</gene>
<feature type="region of interest" description="Disordered" evidence="8">
    <location>
        <begin position="345"/>
        <end position="387"/>
    </location>
</feature>
<feature type="region of interest" description="Disordered" evidence="8">
    <location>
        <begin position="136"/>
        <end position="171"/>
    </location>
</feature>
<dbReference type="InterPro" id="IPR006560">
    <property type="entry name" value="AWS_dom"/>
</dbReference>
<dbReference type="FunFam" id="2.170.270.10:FF:000037">
    <property type="entry name" value="Histone-lysine N-methyltransferase"/>
    <property type="match status" value="1"/>
</dbReference>
<keyword evidence="6" id="KW-0949">S-adenosyl-L-methionine</keyword>
<dbReference type="SUPFAM" id="SSF82199">
    <property type="entry name" value="SET domain"/>
    <property type="match status" value="1"/>
</dbReference>
<keyword evidence="5" id="KW-0808">Transferase</keyword>
<evidence type="ECO:0000256" key="2">
    <source>
        <dbReference type="ARBA" id="ARBA00004286"/>
    </source>
</evidence>
<evidence type="ECO:0000256" key="1">
    <source>
        <dbReference type="ARBA" id="ARBA00004123"/>
    </source>
</evidence>
<dbReference type="InterPro" id="IPR003616">
    <property type="entry name" value="Post-SET_dom"/>
</dbReference>
<evidence type="ECO:0000313" key="13">
    <source>
        <dbReference type="Proteomes" id="UP001285441"/>
    </source>
</evidence>
<dbReference type="SMART" id="SM00570">
    <property type="entry name" value="AWS"/>
    <property type="match status" value="1"/>
</dbReference>
<evidence type="ECO:0000259" key="10">
    <source>
        <dbReference type="PROSITE" id="PS50868"/>
    </source>
</evidence>
<dbReference type="GO" id="GO:0042054">
    <property type="term" value="F:histone methyltransferase activity"/>
    <property type="evidence" value="ECO:0007669"/>
    <property type="project" value="InterPro"/>
</dbReference>
<keyword evidence="13" id="KW-1185">Reference proteome</keyword>
<feature type="domain" description="Post-SET" evidence="10">
    <location>
        <begin position="682"/>
        <end position="698"/>
    </location>
</feature>
<evidence type="ECO:0000256" key="3">
    <source>
        <dbReference type="ARBA" id="ARBA00022454"/>
    </source>
</evidence>
<dbReference type="PROSITE" id="PS51215">
    <property type="entry name" value="AWS"/>
    <property type="match status" value="1"/>
</dbReference>
<dbReference type="InterPro" id="IPR050777">
    <property type="entry name" value="SET2_Histone-Lys_MeTrsfase"/>
</dbReference>
<evidence type="ECO:0000256" key="6">
    <source>
        <dbReference type="ARBA" id="ARBA00022691"/>
    </source>
</evidence>
<evidence type="ECO:0000259" key="11">
    <source>
        <dbReference type="PROSITE" id="PS51215"/>
    </source>
</evidence>
<feature type="compositionally biased region" description="Basic and acidic residues" evidence="8">
    <location>
        <begin position="358"/>
        <end position="378"/>
    </location>
</feature>
<evidence type="ECO:0000256" key="8">
    <source>
        <dbReference type="SAM" id="MobiDB-lite"/>
    </source>
</evidence>
<proteinExistence type="predicted"/>